<keyword evidence="4" id="KW-1185">Reference proteome</keyword>
<reference evidence="3 4" key="1">
    <citation type="journal article" date="2019" name="Sci. Rep.">
        <title>Orb-weaving spider Araneus ventricosus genome elucidates the spidroin gene catalogue.</title>
        <authorList>
            <person name="Kono N."/>
            <person name="Nakamura H."/>
            <person name="Ohtoshi R."/>
            <person name="Moran D.A.P."/>
            <person name="Shinohara A."/>
            <person name="Yoshida Y."/>
            <person name="Fujiwara M."/>
            <person name="Mori M."/>
            <person name="Tomita M."/>
            <person name="Arakawa K."/>
        </authorList>
    </citation>
    <scope>NUCLEOTIDE SEQUENCE [LARGE SCALE GENOMIC DNA]</scope>
</reference>
<feature type="domain" description="RNase H type-1" evidence="2">
    <location>
        <begin position="287"/>
        <end position="416"/>
    </location>
</feature>
<dbReference type="GO" id="GO:0071897">
    <property type="term" value="P:DNA biosynthetic process"/>
    <property type="evidence" value="ECO:0007669"/>
    <property type="project" value="UniProtKB-ARBA"/>
</dbReference>
<evidence type="ECO:0000313" key="3">
    <source>
        <dbReference type="EMBL" id="GBO37439.1"/>
    </source>
</evidence>
<dbReference type="SUPFAM" id="SSF53098">
    <property type="entry name" value="Ribonuclease H-like"/>
    <property type="match status" value="1"/>
</dbReference>
<dbReference type="InterPro" id="IPR043502">
    <property type="entry name" value="DNA/RNA_pol_sf"/>
</dbReference>
<dbReference type="InterPro" id="IPR002156">
    <property type="entry name" value="RNaseH_domain"/>
</dbReference>
<dbReference type="PROSITE" id="PS50878">
    <property type="entry name" value="RT_POL"/>
    <property type="match status" value="1"/>
</dbReference>
<sequence>MNTNEGIALRHQKQGCPQGSCSGPALWNRVANDILMQRWPQNVRIQAYADNFVLVVGADTKTNLEKQTEDALKQFETWTSKNKLQISIEKSSYILFSKLIARTRIKLNSTTIKRQKSIKYLGVYIDEKLNWSTHIHHQTKKAAIYLQNLQKIAGKSWGINMKHRRILYKTVIERMLEHGAAVWCQNPTTKLAKKLAKMQRGFLLAISGAYRTSPTAALQVVLGIAQLHLQFQLESQFVTLRRLRKSLPPDITNISPHQIENDIIGWTSHPLNFPKINQTSIEDGGPTSSYYSIYTDGSKTEDGVGAAFCVYEGTRAVKEWSAKLQNYNTVYQAELAAANEAAKYASEQDNSTTIVIHINNQATIISSANPRTPDAIARNINKILLQHPNIQLSWIKAHVGYEGNEYADKLAKQATERSDSTHTIEYPKSHVKRLLKDSMLQAWQTEWTNGTTGRIVHDVIPTVKQRLTPWKREDFLFFTGHGPFGQFRKRFRLLQSPNCACGMYGSPIHYVTECHLTSSWHLKKPAPQNETLWYKSVAANVKSRNRNHQIIEHLHNNSDLFAPA</sequence>
<proteinExistence type="predicted"/>
<comment type="caution">
    <text evidence="3">The sequence shown here is derived from an EMBL/GenBank/DDBJ whole genome shotgun (WGS) entry which is preliminary data.</text>
</comment>
<accession>A0A4Y2WJQ5</accession>
<evidence type="ECO:0000259" key="2">
    <source>
        <dbReference type="PROSITE" id="PS50879"/>
    </source>
</evidence>
<dbReference type="GO" id="GO:0042575">
    <property type="term" value="C:DNA polymerase complex"/>
    <property type="evidence" value="ECO:0007669"/>
    <property type="project" value="UniProtKB-ARBA"/>
</dbReference>
<dbReference type="GO" id="GO:0004523">
    <property type="term" value="F:RNA-DNA hybrid ribonuclease activity"/>
    <property type="evidence" value="ECO:0007669"/>
    <property type="project" value="InterPro"/>
</dbReference>
<evidence type="ECO:0000259" key="1">
    <source>
        <dbReference type="PROSITE" id="PS50878"/>
    </source>
</evidence>
<dbReference type="InterPro" id="IPR000477">
    <property type="entry name" value="RT_dom"/>
</dbReference>
<evidence type="ECO:0000313" key="4">
    <source>
        <dbReference type="Proteomes" id="UP000499080"/>
    </source>
</evidence>
<dbReference type="OrthoDB" id="411871at2759"/>
<dbReference type="Pfam" id="PF00075">
    <property type="entry name" value="RNase_H"/>
    <property type="match status" value="1"/>
</dbReference>
<dbReference type="CDD" id="cd09276">
    <property type="entry name" value="Rnase_HI_RT_non_LTR"/>
    <property type="match status" value="1"/>
</dbReference>
<dbReference type="PROSITE" id="PS50879">
    <property type="entry name" value="RNASE_H_1"/>
    <property type="match status" value="1"/>
</dbReference>
<protein>
    <submittedName>
        <fullName evidence="3">Retrovirus-related Pol polyprotein from type-1 retrotransposable element R1</fullName>
    </submittedName>
</protein>
<dbReference type="Proteomes" id="UP000499080">
    <property type="component" value="Unassembled WGS sequence"/>
</dbReference>
<dbReference type="Gene3D" id="3.30.420.10">
    <property type="entry name" value="Ribonuclease H-like superfamily/Ribonuclease H"/>
    <property type="match status" value="1"/>
</dbReference>
<feature type="domain" description="Reverse transcriptase" evidence="1">
    <location>
        <begin position="1"/>
        <end position="125"/>
    </location>
</feature>
<dbReference type="InterPro" id="IPR012337">
    <property type="entry name" value="RNaseH-like_sf"/>
</dbReference>
<dbReference type="GO" id="GO:0003676">
    <property type="term" value="F:nucleic acid binding"/>
    <property type="evidence" value="ECO:0007669"/>
    <property type="project" value="InterPro"/>
</dbReference>
<name>A0A4Y2WJQ5_ARAVE</name>
<dbReference type="AlphaFoldDB" id="A0A4Y2WJQ5"/>
<dbReference type="SUPFAM" id="SSF56672">
    <property type="entry name" value="DNA/RNA polymerases"/>
    <property type="match status" value="1"/>
</dbReference>
<gene>
    <name evidence="3" type="primary">PO11_52</name>
    <name evidence="3" type="ORF">AVEN_266088_1</name>
</gene>
<dbReference type="PANTHER" id="PTHR33332">
    <property type="entry name" value="REVERSE TRANSCRIPTASE DOMAIN-CONTAINING PROTEIN"/>
    <property type="match status" value="1"/>
</dbReference>
<dbReference type="EMBL" id="BGPR01061866">
    <property type="protein sequence ID" value="GBO37439.1"/>
    <property type="molecule type" value="Genomic_DNA"/>
</dbReference>
<dbReference type="Pfam" id="PF00078">
    <property type="entry name" value="RVT_1"/>
    <property type="match status" value="1"/>
</dbReference>
<organism evidence="3 4">
    <name type="scientific">Araneus ventricosus</name>
    <name type="common">Orbweaver spider</name>
    <name type="synonym">Epeira ventricosa</name>
    <dbReference type="NCBI Taxonomy" id="182803"/>
    <lineage>
        <taxon>Eukaryota</taxon>
        <taxon>Metazoa</taxon>
        <taxon>Ecdysozoa</taxon>
        <taxon>Arthropoda</taxon>
        <taxon>Chelicerata</taxon>
        <taxon>Arachnida</taxon>
        <taxon>Araneae</taxon>
        <taxon>Araneomorphae</taxon>
        <taxon>Entelegynae</taxon>
        <taxon>Araneoidea</taxon>
        <taxon>Araneidae</taxon>
        <taxon>Araneus</taxon>
    </lineage>
</organism>
<dbReference type="InterPro" id="IPR036397">
    <property type="entry name" value="RNaseH_sf"/>
</dbReference>